<dbReference type="PANTHER" id="PTHR16296">
    <property type="entry name" value="UNCHARACTERIZED HYPOTHALAMUS PROTEIN HT007"/>
    <property type="match status" value="1"/>
</dbReference>
<dbReference type="AlphaFoldDB" id="A0A1Y1K2W1"/>
<dbReference type="EMBL" id="GEZM01096536">
    <property type="protein sequence ID" value="JAV54830.1"/>
    <property type="molecule type" value="Transcribed_RNA"/>
</dbReference>
<organism evidence="7">
    <name type="scientific">Photinus pyralis</name>
    <name type="common">Common eastern firefly</name>
    <name type="synonym">Lampyris pyralis</name>
    <dbReference type="NCBI Taxonomy" id="7054"/>
    <lineage>
        <taxon>Eukaryota</taxon>
        <taxon>Metazoa</taxon>
        <taxon>Ecdysozoa</taxon>
        <taxon>Arthropoda</taxon>
        <taxon>Hexapoda</taxon>
        <taxon>Insecta</taxon>
        <taxon>Pterygota</taxon>
        <taxon>Neoptera</taxon>
        <taxon>Endopterygota</taxon>
        <taxon>Coleoptera</taxon>
        <taxon>Polyphaga</taxon>
        <taxon>Elateriformia</taxon>
        <taxon>Elateroidea</taxon>
        <taxon>Lampyridae</taxon>
        <taxon>Lampyrinae</taxon>
        <taxon>Photinus</taxon>
    </lineage>
</organism>
<dbReference type="GO" id="GO:0032981">
    <property type="term" value="P:mitochondrial respiratory chain complex I assembly"/>
    <property type="evidence" value="ECO:0007669"/>
    <property type="project" value="TreeGrafter"/>
</dbReference>
<evidence type="ECO:0000256" key="3">
    <source>
        <dbReference type="ARBA" id="ARBA00022989"/>
    </source>
</evidence>
<keyword evidence="3 6" id="KW-1133">Transmembrane helix</keyword>
<dbReference type="Proteomes" id="UP000327044">
    <property type="component" value="Unassembled WGS sequence"/>
</dbReference>
<proteinExistence type="predicted"/>
<evidence type="ECO:0000256" key="6">
    <source>
        <dbReference type="SAM" id="Phobius"/>
    </source>
</evidence>
<keyword evidence="2 6" id="KW-0812">Transmembrane</keyword>
<dbReference type="EMBL" id="VVIM01000002">
    <property type="protein sequence ID" value="KAB0802956.1"/>
    <property type="molecule type" value="Genomic_DNA"/>
</dbReference>
<evidence type="ECO:0008006" key="10">
    <source>
        <dbReference type="Google" id="ProtNLM"/>
    </source>
</evidence>
<dbReference type="EMBL" id="GEZM01096540">
    <property type="protein sequence ID" value="JAV54824.1"/>
    <property type="molecule type" value="Transcribed_RNA"/>
</dbReference>
<feature type="transmembrane region" description="Helical" evidence="6">
    <location>
        <begin position="173"/>
        <end position="191"/>
    </location>
</feature>
<dbReference type="GO" id="GO:0031966">
    <property type="term" value="C:mitochondrial membrane"/>
    <property type="evidence" value="ECO:0007669"/>
    <property type="project" value="UniProtKB-SubCell"/>
</dbReference>
<evidence type="ECO:0000256" key="1">
    <source>
        <dbReference type="ARBA" id="ARBA00004225"/>
    </source>
</evidence>
<feature type="transmembrane region" description="Helical" evidence="6">
    <location>
        <begin position="77"/>
        <end position="100"/>
    </location>
</feature>
<dbReference type="EMBL" id="GEZM01096537">
    <property type="protein sequence ID" value="JAV54829.1"/>
    <property type="molecule type" value="Transcribed_RNA"/>
</dbReference>
<feature type="transmembrane region" description="Helical" evidence="6">
    <location>
        <begin position="120"/>
        <end position="142"/>
    </location>
</feature>
<comment type="subcellular location">
    <subcellularLocation>
        <location evidence="1">Mitochondrion membrane</location>
        <topology evidence="1">Multi-pass membrane protein</topology>
    </subcellularLocation>
</comment>
<dbReference type="EMBL" id="GEZM01096534">
    <property type="protein sequence ID" value="JAV54832.1"/>
    <property type="molecule type" value="Transcribed_RNA"/>
</dbReference>
<dbReference type="InParanoid" id="A0A1Y1K2W1"/>
<dbReference type="PANTHER" id="PTHR16296:SF2">
    <property type="entry name" value="TRANSMEMBRANE PROTEIN 126A"/>
    <property type="match status" value="1"/>
</dbReference>
<keyword evidence="9" id="KW-1185">Reference proteome</keyword>
<evidence type="ECO:0000313" key="9">
    <source>
        <dbReference type="Proteomes" id="UP000327044"/>
    </source>
</evidence>
<dbReference type="EMBL" id="GEZM01096539">
    <property type="protein sequence ID" value="JAV54825.1"/>
    <property type="molecule type" value="Transcribed_RNA"/>
</dbReference>
<gene>
    <name evidence="8" type="ORF">PPYR_05142</name>
</gene>
<accession>A0A1Y1K2W1</accession>
<dbReference type="Pfam" id="PF07114">
    <property type="entry name" value="TMEM126"/>
    <property type="match status" value="1"/>
</dbReference>
<keyword evidence="5 6" id="KW-0472">Membrane</keyword>
<protein>
    <recommendedName>
        <fullName evidence="10">Transmembrane protein 126A</fullName>
    </recommendedName>
</protein>
<keyword evidence="4" id="KW-0496">Mitochondrion</keyword>
<evidence type="ECO:0000256" key="2">
    <source>
        <dbReference type="ARBA" id="ARBA00022692"/>
    </source>
</evidence>
<dbReference type="OrthoDB" id="6234762at2759"/>
<reference evidence="7" key="1">
    <citation type="journal article" date="2016" name="Sci. Rep.">
        <title>Molecular characterization of firefly nuptial gifts: a multi-omics approach sheds light on postcopulatory sexual selection.</title>
        <authorList>
            <person name="Al-Wathiqui N."/>
            <person name="Fallon T.R."/>
            <person name="South A."/>
            <person name="Weng J.K."/>
            <person name="Lewis S.M."/>
        </authorList>
    </citation>
    <scope>NUCLEOTIDE SEQUENCE</scope>
</reference>
<evidence type="ECO:0000256" key="4">
    <source>
        <dbReference type="ARBA" id="ARBA00023128"/>
    </source>
</evidence>
<dbReference type="FunCoup" id="A0A1Y1K2W1">
    <property type="interactions" value="382"/>
</dbReference>
<evidence type="ECO:0000313" key="7">
    <source>
        <dbReference type="EMBL" id="JAV54838.1"/>
    </source>
</evidence>
<dbReference type="EMBL" id="GEZM01096530">
    <property type="protein sequence ID" value="JAV54838.1"/>
    <property type="molecule type" value="Transcribed_RNA"/>
</dbReference>
<sequence length="214" mass="24060">MALLKAKPENIPEDAVILTREKALQYQLDILKNWKHQSDIWPIKHGGTILASLSALSGIYINNYYRFKFKLLNYGRLSSYLPLCGLPAIMSFMSHTQFVLPDVVLQENCAVCTQMRASALQSGFGAVFPLLLAPMSIFSLALRYNTYDIPYFTKEPLKAAQLWLNKTKPINNILFAIFVGQALAATAVTYLEANAIEKVNDKLTLLGYDLDNDY</sequence>
<name>A0A1Y1K2W1_PHOPY</name>
<feature type="transmembrane region" description="Helical" evidence="6">
    <location>
        <begin position="46"/>
        <end position="65"/>
    </location>
</feature>
<reference evidence="8 9" key="2">
    <citation type="journal article" date="2018" name="Elife">
        <title>Firefly genomes illuminate parallel origins of bioluminescence in beetles.</title>
        <authorList>
            <person name="Fallon T.R."/>
            <person name="Lower S.E."/>
            <person name="Chang C.H."/>
            <person name="Bessho-Uehara M."/>
            <person name="Martin G.J."/>
            <person name="Bewick A.J."/>
            <person name="Behringer M."/>
            <person name="Debat H.J."/>
            <person name="Wong I."/>
            <person name="Day J.C."/>
            <person name="Suvorov A."/>
            <person name="Silva C.J."/>
            <person name="Stanger-Hall K.F."/>
            <person name="Hall D.W."/>
            <person name="Schmitz R.J."/>
            <person name="Nelson D.R."/>
            <person name="Lewis S.M."/>
            <person name="Shigenobu S."/>
            <person name="Bybee S.M."/>
            <person name="Larracuente A.M."/>
            <person name="Oba Y."/>
            <person name="Weng J.K."/>
        </authorList>
    </citation>
    <scope>NUCLEOTIDE SEQUENCE [LARGE SCALE GENOMIC DNA]</scope>
    <source>
        <strain evidence="8">1611_PpyrPB1</strain>
        <tissue evidence="8">Whole body</tissue>
    </source>
</reference>
<evidence type="ECO:0000256" key="5">
    <source>
        <dbReference type="ARBA" id="ARBA00023136"/>
    </source>
</evidence>
<dbReference type="InterPro" id="IPR009801">
    <property type="entry name" value="TMEM126"/>
</dbReference>
<evidence type="ECO:0000313" key="8">
    <source>
        <dbReference type="EMBL" id="KAB0802956.1"/>
    </source>
</evidence>
<reference evidence="8" key="3">
    <citation type="submission" date="2019-08" db="EMBL/GenBank/DDBJ databases">
        <authorList>
            <consortium name="Photinus pyralis genome working group"/>
            <person name="Fallon T.R."/>
            <person name="Sander Lower S.E."/>
            <person name="Weng J.-K."/>
        </authorList>
    </citation>
    <scope>NUCLEOTIDE SEQUENCE</scope>
    <source>
        <strain evidence="8">1611_PpyrPB1</strain>
        <tissue evidence="8">Whole body</tissue>
    </source>
</reference>